<keyword evidence="19" id="KW-1185">Reference proteome</keyword>
<gene>
    <name evidence="18" type="ORF">KFE25_004213</name>
</gene>
<dbReference type="Gene3D" id="1.10.3260.10">
    <property type="entry name" value="DNA ligase, ATP-dependent, N-terminal domain"/>
    <property type="match status" value="1"/>
</dbReference>
<dbReference type="Pfam" id="PF01068">
    <property type="entry name" value="DNA_ligase_A_M"/>
    <property type="match status" value="1"/>
</dbReference>
<dbReference type="PROSITE" id="PS00697">
    <property type="entry name" value="DNA_LIGASE_A1"/>
    <property type="match status" value="1"/>
</dbReference>
<dbReference type="OrthoDB" id="206088at2759"/>
<dbReference type="CDD" id="cd07969">
    <property type="entry name" value="OBF_DNA_ligase_I"/>
    <property type="match status" value="1"/>
</dbReference>
<dbReference type="Pfam" id="PF04675">
    <property type="entry name" value="DNA_ligase_A_N"/>
    <property type="match status" value="1"/>
</dbReference>
<evidence type="ECO:0000256" key="10">
    <source>
        <dbReference type="ARBA" id="ARBA00023204"/>
    </source>
</evidence>
<keyword evidence="7 14" id="KW-0227">DNA damage</keyword>
<keyword evidence="11" id="KW-0539">Nucleus</keyword>
<feature type="region of interest" description="Disordered" evidence="16">
    <location>
        <begin position="799"/>
        <end position="822"/>
    </location>
</feature>
<evidence type="ECO:0000256" key="12">
    <source>
        <dbReference type="ARBA" id="ARBA00023306"/>
    </source>
</evidence>
<dbReference type="Proteomes" id="UP000751190">
    <property type="component" value="Unassembled WGS sequence"/>
</dbReference>
<dbReference type="GO" id="GO:0006281">
    <property type="term" value="P:DNA repair"/>
    <property type="evidence" value="ECO:0007669"/>
    <property type="project" value="UniProtKB-KW"/>
</dbReference>
<dbReference type="InterPro" id="IPR012310">
    <property type="entry name" value="DNA_ligase_ATP-dep_cent"/>
</dbReference>
<dbReference type="EC" id="6.5.1.1" evidence="14"/>
<dbReference type="FunFam" id="1.10.3260.10:FF:000001">
    <property type="entry name" value="DNA ligase"/>
    <property type="match status" value="1"/>
</dbReference>
<dbReference type="PANTHER" id="PTHR45674:SF4">
    <property type="entry name" value="DNA LIGASE 1"/>
    <property type="match status" value="1"/>
</dbReference>
<feature type="compositionally biased region" description="Low complexity" evidence="16">
    <location>
        <begin position="99"/>
        <end position="124"/>
    </location>
</feature>
<dbReference type="FunFam" id="3.30.470.30:FF:000016">
    <property type="entry name" value="DNA ligase"/>
    <property type="match status" value="1"/>
</dbReference>
<dbReference type="Gene3D" id="2.40.50.140">
    <property type="entry name" value="Nucleic acid-binding proteins"/>
    <property type="match status" value="1"/>
</dbReference>
<evidence type="ECO:0000256" key="8">
    <source>
        <dbReference type="ARBA" id="ARBA00022840"/>
    </source>
</evidence>
<keyword evidence="4" id="KW-0132">Cell division</keyword>
<evidence type="ECO:0000256" key="7">
    <source>
        <dbReference type="ARBA" id="ARBA00022763"/>
    </source>
</evidence>
<keyword evidence="9 14" id="KW-0233">DNA recombination</keyword>
<dbReference type="GO" id="GO:0003910">
    <property type="term" value="F:DNA ligase (ATP) activity"/>
    <property type="evidence" value="ECO:0007669"/>
    <property type="project" value="UniProtKB-EC"/>
</dbReference>
<dbReference type="InterPro" id="IPR012340">
    <property type="entry name" value="NA-bd_OB-fold"/>
</dbReference>
<dbReference type="InterPro" id="IPR050191">
    <property type="entry name" value="ATP-dep_DNA_ligase"/>
</dbReference>
<dbReference type="Gene3D" id="3.30.1490.70">
    <property type="match status" value="1"/>
</dbReference>
<dbReference type="GO" id="GO:0006273">
    <property type="term" value="P:lagging strand elongation"/>
    <property type="evidence" value="ECO:0007669"/>
    <property type="project" value="TreeGrafter"/>
</dbReference>
<evidence type="ECO:0000256" key="15">
    <source>
        <dbReference type="RuleBase" id="RU004196"/>
    </source>
</evidence>
<evidence type="ECO:0000256" key="16">
    <source>
        <dbReference type="SAM" id="MobiDB-lite"/>
    </source>
</evidence>
<sequence>MSDIRSFFGGKGAAAKKAESPEAKPEAKPADARAPTDGAAARKRPRRVVDDDDDGDARGAPAPPPPPSCAPAAADADAAAPVAPASPAALAPTPPRPSAPADVAAPAPSGGPAADGDGAPADGGASDGAEHTPSPLLTKLRQAEGKAKSKGVLENMRLILDTARAFSVERSASGWKAGAPVPYAFLCAAFDRCAQTTKRLEITTIMTDTLRAILETTPADLLPTLYLSLNALGPAFAGIELGLGDALLLKAVAETCGRQEKQLKAELDAEGDLGSLAMAARATQRLMFTPAKLSVRRVFCAFIEIAQLGGKDCQQKKRDKVKALLVAAVDNEAMYLVRSLQGKLRVGLAEQTVLTALAHALALSPPAATGCAPPSLGKLGAEGLHEVLARAETVLKDVYSQLPSYDVIVAEALVHPLAELSTRLHLTAGVPVRPMLAKPTKGIGEVLERFGSGAFTCEYKYDGERAQLHRLPDGTYKIFSRNSEDMTGKYPDVLQRLPRALLDSTSSFIIDCEAVAYDVATAKLLPFQTLSTRAKKNVSTEQVKVQVKIFAFDCLLLNGAPLIKQPLSHRRAALRSAFREVPGEFAFASASDSDNAEEIADFLNDAVAASCEGLMVKTLDVDATYEPSKRSLNWLKVKKDYLEGMGDSLDLVPIGAYHGRGKRTGVYGAYLLACYDEEREEFQSICKIGTGFSEELLAQLAAFFREEGRTLAKPRPYYRFPAKPDLVPDVWLETCTVWEVLAADLSISPQHCAAVGEVDPSRGIALRFPRYIRTRDDKKPEQATSATQVAQMYRDQWGNAKKGKAAVADDDDAQSDDLDDDA</sequence>
<dbReference type="PROSITE" id="PS00333">
    <property type="entry name" value="DNA_LIGASE_A2"/>
    <property type="match status" value="1"/>
</dbReference>
<feature type="compositionally biased region" description="Low complexity" evidence="16">
    <location>
        <begin position="70"/>
        <end position="91"/>
    </location>
</feature>
<comment type="similarity">
    <text evidence="2 15">Belongs to the ATP-dependent DNA ligase family.</text>
</comment>
<dbReference type="OMA" id="WIKYKRD"/>
<dbReference type="FunFam" id="2.40.50.140:FF:000062">
    <property type="entry name" value="DNA ligase"/>
    <property type="match status" value="1"/>
</dbReference>
<evidence type="ECO:0000313" key="18">
    <source>
        <dbReference type="EMBL" id="KAG8458879.1"/>
    </source>
</evidence>
<comment type="catalytic activity">
    <reaction evidence="13 14">
        <text>ATP + (deoxyribonucleotide)n-3'-hydroxyl + 5'-phospho-(deoxyribonucleotide)m = (deoxyribonucleotide)n+m + AMP + diphosphate.</text>
        <dbReference type="EC" id="6.5.1.1"/>
    </reaction>
</comment>
<evidence type="ECO:0000256" key="3">
    <source>
        <dbReference type="ARBA" id="ARBA00022598"/>
    </source>
</evidence>
<keyword evidence="3 14" id="KW-0436">Ligase</keyword>
<dbReference type="PANTHER" id="PTHR45674">
    <property type="entry name" value="DNA LIGASE 1/3 FAMILY MEMBER"/>
    <property type="match status" value="1"/>
</dbReference>
<evidence type="ECO:0000259" key="17">
    <source>
        <dbReference type="PROSITE" id="PS50160"/>
    </source>
</evidence>
<keyword evidence="10 14" id="KW-0234">DNA repair</keyword>
<proteinExistence type="inferred from homology"/>
<evidence type="ECO:0000313" key="19">
    <source>
        <dbReference type="Proteomes" id="UP000751190"/>
    </source>
</evidence>
<dbReference type="InterPro" id="IPR036599">
    <property type="entry name" value="DNA_ligase_N_sf"/>
</dbReference>
<dbReference type="GO" id="GO:0005524">
    <property type="term" value="F:ATP binding"/>
    <property type="evidence" value="ECO:0007669"/>
    <property type="project" value="UniProtKB-KW"/>
</dbReference>
<evidence type="ECO:0000256" key="5">
    <source>
        <dbReference type="ARBA" id="ARBA00022705"/>
    </source>
</evidence>
<evidence type="ECO:0000256" key="2">
    <source>
        <dbReference type="ARBA" id="ARBA00007572"/>
    </source>
</evidence>
<reference evidence="18" key="1">
    <citation type="submission" date="2021-05" db="EMBL/GenBank/DDBJ databases">
        <title>The genome of the haptophyte Pavlova lutheri (Diacronema luteri, Pavlovales) - a model for lipid biosynthesis in eukaryotic algae.</title>
        <authorList>
            <person name="Hulatt C.J."/>
            <person name="Posewitz M.C."/>
        </authorList>
    </citation>
    <scope>NUCLEOTIDE SEQUENCE</scope>
    <source>
        <strain evidence="18">NIVA-4/92</strain>
    </source>
</reference>
<dbReference type="SUPFAM" id="SSF56091">
    <property type="entry name" value="DNA ligase/mRNA capping enzyme, catalytic domain"/>
    <property type="match status" value="1"/>
</dbReference>
<dbReference type="InterPro" id="IPR012309">
    <property type="entry name" value="DNA_ligase_ATP-dep_C"/>
</dbReference>
<dbReference type="GO" id="GO:0003677">
    <property type="term" value="F:DNA binding"/>
    <property type="evidence" value="ECO:0007669"/>
    <property type="project" value="InterPro"/>
</dbReference>
<protein>
    <recommendedName>
        <fullName evidence="14">DNA ligase</fullName>
        <ecNumber evidence="14">6.5.1.1</ecNumber>
    </recommendedName>
</protein>
<evidence type="ECO:0000256" key="11">
    <source>
        <dbReference type="ARBA" id="ARBA00023242"/>
    </source>
</evidence>
<dbReference type="EMBL" id="JAGTXO010000046">
    <property type="protein sequence ID" value="KAG8458879.1"/>
    <property type="molecule type" value="Genomic_DNA"/>
</dbReference>
<accession>A0A8J5X776</accession>
<evidence type="ECO:0000256" key="9">
    <source>
        <dbReference type="ARBA" id="ARBA00023172"/>
    </source>
</evidence>
<name>A0A8J5X776_DIALT</name>
<keyword evidence="6 14" id="KW-0547">Nucleotide-binding</keyword>
<dbReference type="InterPro" id="IPR000977">
    <property type="entry name" value="DNA_ligase_ATP-dep"/>
</dbReference>
<comment type="subcellular location">
    <subcellularLocation>
        <location evidence="1">Nucleus</location>
    </subcellularLocation>
</comment>
<dbReference type="InterPro" id="IPR012308">
    <property type="entry name" value="DNA_ligase_ATP-dep_N"/>
</dbReference>
<dbReference type="GO" id="GO:0005634">
    <property type="term" value="C:nucleus"/>
    <property type="evidence" value="ECO:0007669"/>
    <property type="project" value="UniProtKB-SubCell"/>
</dbReference>
<evidence type="ECO:0000256" key="4">
    <source>
        <dbReference type="ARBA" id="ARBA00022618"/>
    </source>
</evidence>
<keyword evidence="5" id="KW-0235">DNA replication</keyword>
<dbReference type="InterPro" id="IPR016059">
    <property type="entry name" value="DNA_ligase_ATP-dep_CS"/>
</dbReference>
<dbReference type="GO" id="GO:0006310">
    <property type="term" value="P:DNA recombination"/>
    <property type="evidence" value="ECO:0007669"/>
    <property type="project" value="UniProtKB-KW"/>
</dbReference>
<keyword evidence="12" id="KW-0131">Cell cycle</keyword>
<feature type="compositionally biased region" description="Basic and acidic residues" evidence="16">
    <location>
        <begin position="16"/>
        <end position="31"/>
    </location>
</feature>
<evidence type="ECO:0000256" key="14">
    <source>
        <dbReference type="RuleBase" id="RU000617"/>
    </source>
</evidence>
<feature type="compositionally biased region" description="Acidic residues" evidence="16">
    <location>
        <begin position="808"/>
        <end position="822"/>
    </location>
</feature>
<dbReference type="CDD" id="cd07900">
    <property type="entry name" value="Adenylation_DNA_ligase_I_Euk"/>
    <property type="match status" value="1"/>
</dbReference>
<evidence type="ECO:0000256" key="1">
    <source>
        <dbReference type="ARBA" id="ARBA00004123"/>
    </source>
</evidence>
<comment type="caution">
    <text evidence="18">The sequence shown here is derived from an EMBL/GenBank/DDBJ whole genome shotgun (WGS) entry which is preliminary data.</text>
</comment>
<dbReference type="GO" id="GO:0005739">
    <property type="term" value="C:mitochondrion"/>
    <property type="evidence" value="ECO:0007669"/>
    <property type="project" value="TreeGrafter"/>
</dbReference>
<organism evidence="18 19">
    <name type="scientific">Diacronema lutheri</name>
    <name type="common">Unicellular marine alga</name>
    <name type="synonym">Monochrysis lutheri</name>
    <dbReference type="NCBI Taxonomy" id="2081491"/>
    <lineage>
        <taxon>Eukaryota</taxon>
        <taxon>Haptista</taxon>
        <taxon>Haptophyta</taxon>
        <taxon>Pavlovophyceae</taxon>
        <taxon>Pavlovales</taxon>
        <taxon>Pavlovaceae</taxon>
        <taxon>Diacronema</taxon>
    </lineage>
</organism>
<dbReference type="GO" id="GO:0051301">
    <property type="term" value="P:cell division"/>
    <property type="evidence" value="ECO:0007669"/>
    <property type="project" value="UniProtKB-KW"/>
</dbReference>
<dbReference type="GO" id="GO:0071897">
    <property type="term" value="P:DNA biosynthetic process"/>
    <property type="evidence" value="ECO:0007669"/>
    <property type="project" value="InterPro"/>
</dbReference>
<dbReference type="Pfam" id="PF04679">
    <property type="entry name" value="DNA_ligase_A_C"/>
    <property type="match status" value="1"/>
</dbReference>
<evidence type="ECO:0000256" key="6">
    <source>
        <dbReference type="ARBA" id="ARBA00022741"/>
    </source>
</evidence>
<evidence type="ECO:0000256" key="13">
    <source>
        <dbReference type="ARBA" id="ARBA00034003"/>
    </source>
</evidence>
<dbReference type="SUPFAM" id="SSF117018">
    <property type="entry name" value="ATP-dependent DNA ligase DNA-binding domain"/>
    <property type="match status" value="1"/>
</dbReference>
<feature type="domain" description="ATP-dependent DNA ligase family profile" evidence="17">
    <location>
        <begin position="540"/>
        <end position="676"/>
    </location>
</feature>
<dbReference type="NCBIfam" id="TIGR00574">
    <property type="entry name" value="dnl1"/>
    <property type="match status" value="1"/>
</dbReference>
<dbReference type="PROSITE" id="PS50160">
    <property type="entry name" value="DNA_LIGASE_A3"/>
    <property type="match status" value="1"/>
</dbReference>
<feature type="region of interest" description="Disordered" evidence="16">
    <location>
        <begin position="1"/>
        <end position="137"/>
    </location>
</feature>
<dbReference type="AlphaFoldDB" id="A0A8J5X776"/>
<keyword evidence="8 14" id="KW-0067">ATP-binding</keyword>
<dbReference type="Gene3D" id="3.30.470.30">
    <property type="entry name" value="DNA ligase/mRNA capping enzyme"/>
    <property type="match status" value="1"/>
</dbReference>
<dbReference type="SUPFAM" id="SSF50249">
    <property type="entry name" value="Nucleic acid-binding proteins"/>
    <property type="match status" value="1"/>
</dbReference>